<feature type="region of interest" description="Disordered" evidence="1">
    <location>
        <begin position="847"/>
        <end position="879"/>
    </location>
</feature>
<keyword evidence="2" id="KW-0472">Membrane</keyword>
<gene>
    <name evidence="6" type="ORF">ENN04_08260</name>
</gene>
<dbReference type="Pfam" id="PF18998">
    <property type="entry name" value="Flg_new_2"/>
    <property type="match status" value="1"/>
</dbReference>
<sequence>MRKRVFLALVLIASLLSLVWLAGSKSTTSKSLTKTDPSTVPSMPSKEAISAKLATLERGWVKNEGQWDERALFSAPGYFGTTWITKDGQLLHVAVKKEECKEQTTKAQECPSKSWVISERWVGGKVKAITPQEELPTKVSYFVGNDPSKYKTNLPTYRYVSLGEVWSGVEVKLKATQKTVEKLFYIKPSADLSKIVVQVDGAKGLKLSKDGEIIIQTGLGELKLSKPVAWQEKDGKKLPVEVSYKLIGKNRYSFEVAKADPSLQLVIDPILQATYLGGGGDDYAYAIAIHPKTGNVYVAGYTSSSDFPKTAGGAQESCNACSPGFYFIRPSYDAFVAKLNPELTQILQATYLGGSNSDYAYALAIHPITGDVYIAGRTESTLFPATDGGAQPNPGVDPVNVRFDGDGFISRLNSDLTELFQSTFLGGTDKEEIRAIAIHPATGEVYVAGWTNSTDFPKTAGGAQANPGVGFASRLSADLKNLIQSTYVAGYTYALAIHPQTGEIYVAGETNSTNFPKTTGGAQPTFGGLDDAFVARLNKELTQILQATYLGGSGVDSAYAIAIHPTTGDVYVAGTTSSTDFPKTAGGAQVSYGGEEYDAFVSRLNKDLTQIIQSTYLGGSDRDWANSLAIHPATGDVYVVGATKSADFPATAGGAQASCSTCNKYPYLFDAFVSRLNKDLTQILQSTYLGGFWGDYANAIAIHPQTGDVYVAGDTYSPDFPRTVGGAQSSFGGGRGSDAFVARITADLQAGKVLSINPKPTYGYVKSTPNGIYCGYAGLIGPKNACSADFIGTITLTAVADTGYKFTGWSGDCAGCGTNPTCTINMDANKSCSANFVFSGSPGGGSGGSPGGISGGGGGSGSGSGGSGSGTGSGSGGGGGGGGGCSMTGSASSMAGVWNILVWASVPAFALARRVRRK</sequence>
<evidence type="ECO:0000259" key="4">
    <source>
        <dbReference type="Pfam" id="PF18998"/>
    </source>
</evidence>
<dbReference type="SUPFAM" id="SSF101898">
    <property type="entry name" value="NHL repeat"/>
    <property type="match status" value="1"/>
</dbReference>
<dbReference type="InterPro" id="IPR057708">
    <property type="entry name" value="DUF7948"/>
</dbReference>
<evidence type="ECO:0000313" key="6">
    <source>
        <dbReference type="EMBL" id="HHO74604.1"/>
    </source>
</evidence>
<dbReference type="EMBL" id="DSAC01000103">
    <property type="protein sequence ID" value="HHO74604.1"/>
    <property type="molecule type" value="Genomic_DNA"/>
</dbReference>
<keyword evidence="3" id="KW-0732">Signal</keyword>
<dbReference type="PANTHER" id="PTHR35580:SF1">
    <property type="entry name" value="PHYTASE-LIKE DOMAIN-CONTAINING PROTEIN"/>
    <property type="match status" value="1"/>
</dbReference>
<feature type="signal peptide" evidence="3">
    <location>
        <begin position="1"/>
        <end position="22"/>
    </location>
</feature>
<organism evidence="6">
    <name type="scientific">Thermocrinis ruber</name>
    <dbReference type="NCBI Taxonomy" id="75906"/>
    <lineage>
        <taxon>Bacteria</taxon>
        <taxon>Pseudomonadati</taxon>
        <taxon>Aquificota</taxon>
        <taxon>Aquificia</taxon>
        <taxon>Aquificales</taxon>
        <taxon>Aquificaceae</taxon>
        <taxon>Thermocrinis</taxon>
    </lineage>
</organism>
<evidence type="ECO:0000259" key="5">
    <source>
        <dbReference type="Pfam" id="PF25778"/>
    </source>
</evidence>
<dbReference type="PANTHER" id="PTHR35580">
    <property type="entry name" value="CELL SURFACE GLYCOPROTEIN (S-LAYER PROTEIN)-LIKE PROTEIN"/>
    <property type="match status" value="1"/>
</dbReference>
<evidence type="ECO:0000256" key="3">
    <source>
        <dbReference type="SAM" id="SignalP"/>
    </source>
</evidence>
<evidence type="ECO:0000256" key="2">
    <source>
        <dbReference type="SAM" id="Phobius"/>
    </source>
</evidence>
<feature type="domain" description="Bacterial repeat" evidence="4">
    <location>
        <begin position="793"/>
        <end position="836"/>
    </location>
</feature>
<dbReference type="InterPro" id="IPR013378">
    <property type="entry name" value="InlB-like_B-rpt"/>
</dbReference>
<keyword evidence="2" id="KW-1133">Transmembrane helix</keyword>
<dbReference type="NCBIfam" id="TIGR02543">
    <property type="entry name" value="List_Bact_rpt"/>
    <property type="match status" value="1"/>
</dbReference>
<accession>A0A7C5SZB1</accession>
<protein>
    <submittedName>
        <fullName evidence="6">Uncharacterized protein</fullName>
    </submittedName>
</protein>
<feature type="domain" description="DUF7948" evidence="5">
    <location>
        <begin position="60"/>
        <end position="270"/>
    </location>
</feature>
<dbReference type="InterPro" id="IPR052918">
    <property type="entry name" value="Motility_Chemotaxis_Reg"/>
</dbReference>
<evidence type="ECO:0000256" key="1">
    <source>
        <dbReference type="SAM" id="MobiDB-lite"/>
    </source>
</evidence>
<feature type="transmembrane region" description="Helical" evidence="2">
    <location>
        <begin position="895"/>
        <end position="912"/>
    </location>
</feature>
<proteinExistence type="predicted"/>
<name>A0A7C5SZB1_9AQUI</name>
<reference evidence="6" key="1">
    <citation type="journal article" date="2020" name="mSystems">
        <title>Genome- and Community-Level Interaction Insights into Carbon Utilization and Element Cycling Functions of Hydrothermarchaeota in Hydrothermal Sediment.</title>
        <authorList>
            <person name="Zhou Z."/>
            <person name="Liu Y."/>
            <person name="Xu W."/>
            <person name="Pan J."/>
            <person name="Luo Z.H."/>
            <person name="Li M."/>
        </authorList>
    </citation>
    <scope>NUCLEOTIDE SEQUENCE [LARGE SCALE GENOMIC DNA]</scope>
    <source>
        <strain evidence="6">SpSt-114</strain>
    </source>
</reference>
<dbReference type="AlphaFoldDB" id="A0A7C5SZB1"/>
<dbReference type="Pfam" id="PF25778">
    <property type="entry name" value="DUF7948"/>
    <property type="match status" value="1"/>
</dbReference>
<dbReference type="InterPro" id="IPR044060">
    <property type="entry name" value="Bacterial_rp_domain"/>
</dbReference>
<keyword evidence="2" id="KW-0812">Transmembrane</keyword>
<feature type="chain" id="PRO_5027737522" evidence="3">
    <location>
        <begin position="23"/>
        <end position="918"/>
    </location>
</feature>
<comment type="caution">
    <text evidence="6">The sequence shown here is derived from an EMBL/GenBank/DDBJ whole genome shotgun (WGS) entry which is preliminary data.</text>
</comment>